<evidence type="ECO:0000313" key="1">
    <source>
        <dbReference type="EMBL" id="KAK9041221.1"/>
    </source>
</evidence>
<organism evidence="1 2">
    <name type="scientific">Hibiscus sabdariffa</name>
    <name type="common">roselle</name>
    <dbReference type="NCBI Taxonomy" id="183260"/>
    <lineage>
        <taxon>Eukaryota</taxon>
        <taxon>Viridiplantae</taxon>
        <taxon>Streptophyta</taxon>
        <taxon>Embryophyta</taxon>
        <taxon>Tracheophyta</taxon>
        <taxon>Spermatophyta</taxon>
        <taxon>Magnoliopsida</taxon>
        <taxon>eudicotyledons</taxon>
        <taxon>Gunneridae</taxon>
        <taxon>Pentapetalae</taxon>
        <taxon>rosids</taxon>
        <taxon>malvids</taxon>
        <taxon>Malvales</taxon>
        <taxon>Malvaceae</taxon>
        <taxon>Malvoideae</taxon>
        <taxon>Hibiscus</taxon>
    </lineage>
</organism>
<name>A0ABR2TUY6_9ROSI</name>
<dbReference type="EMBL" id="JBBPBN010000004">
    <property type="protein sequence ID" value="KAK9041221.1"/>
    <property type="molecule type" value="Genomic_DNA"/>
</dbReference>
<accession>A0ABR2TUY6</accession>
<dbReference type="PANTHER" id="PTHR33384:SF52">
    <property type="entry name" value="DUF3741 DOMAIN-CONTAINING PROTEIN"/>
    <property type="match status" value="1"/>
</dbReference>
<dbReference type="Proteomes" id="UP001396334">
    <property type="component" value="Unassembled WGS sequence"/>
</dbReference>
<sequence>MKLSLLSPLSTTTMVTLYLYNLHFAANAFVHLPPFPWKRFYNALFSISLFLGKMDRCNLLQNAAVSAYDHQRGSPVVCPKPRRIGVFANNLNRHLSYQAEISDMSAGAELLDIILKKEDFGIEQSANQLASPPPYFHGSPPSRVSNPLVQDVQFGNERHAALQIPSPLSSLSSSSCKGGCTRMKFGYSPATIRVEGFDCFNRDCQNSSIPAMA</sequence>
<dbReference type="PANTHER" id="PTHR33384">
    <property type="entry name" value="EXPRESSED PROTEIN"/>
    <property type="match status" value="1"/>
</dbReference>
<protein>
    <submittedName>
        <fullName evidence="1">Uncharacterized protein</fullName>
    </submittedName>
</protein>
<gene>
    <name evidence="1" type="ORF">V6N11_016332</name>
</gene>
<reference evidence="1 2" key="1">
    <citation type="journal article" date="2024" name="G3 (Bethesda)">
        <title>Genome assembly of Hibiscus sabdariffa L. provides insights into metabolisms of medicinal natural products.</title>
        <authorList>
            <person name="Kim T."/>
        </authorList>
    </citation>
    <scope>NUCLEOTIDE SEQUENCE [LARGE SCALE GENOMIC DNA]</scope>
    <source>
        <strain evidence="1">TK-2024</strain>
        <tissue evidence="1">Old leaves</tissue>
    </source>
</reference>
<keyword evidence="2" id="KW-1185">Reference proteome</keyword>
<evidence type="ECO:0000313" key="2">
    <source>
        <dbReference type="Proteomes" id="UP001396334"/>
    </source>
</evidence>
<proteinExistence type="predicted"/>
<comment type="caution">
    <text evidence="1">The sequence shown here is derived from an EMBL/GenBank/DDBJ whole genome shotgun (WGS) entry which is preliminary data.</text>
</comment>